<dbReference type="PANTHER" id="PTHR30612">
    <property type="entry name" value="SECA INNER MEMBRANE COMPONENT OF SEC PROTEIN SECRETION SYSTEM"/>
    <property type="match status" value="1"/>
</dbReference>
<comment type="caution">
    <text evidence="5">The sequence shown here is derived from an EMBL/GenBank/DDBJ whole genome shotgun (WGS) entry which is preliminary data.</text>
</comment>
<dbReference type="GO" id="GO:0005524">
    <property type="term" value="F:ATP binding"/>
    <property type="evidence" value="ECO:0007669"/>
    <property type="project" value="InterPro"/>
</dbReference>
<evidence type="ECO:0000256" key="3">
    <source>
        <dbReference type="SAM" id="Coils"/>
    </source>
</evidence>
<dbReference type="InterPro" id="IPR011115">
    <property type="entry name" value="SecA_DEAD"/>
</dbReference>
<dbReference type="InterPro" id="IPR036465">
    <property type="entry name" value="vWFA_dom_sf"/>
</dbReference>
<dbReference type="PANTHER" id="PTHR30612:SF0">
    <property type="entry name" value="CHLOROPLAST PROTEIN-TRANSPORTING ATPASE"/>
    <property type="match status" value="1"/>
</dbReference>
<reference evidence="5" key="1">
    <citation type="submission" date="2021-02" db="EMBL/GenBank/DDBJ databases">
        <authorList>
            <person name="Nowell W R."/>
        </authorList>
    </citation>
    <scope>NUCLEOTIDE SEQUENCE</scope>
</reference>
<evidence type="ECO:0000313" key="5">
    <source>
        <dbReference type="EMBL" id="CAF3988957.1"/>
    </source>
</evidence>
<evidence type="ECO:0000256" key="2">
    <source>
        <dbReference type="ARBA" id="ARBA00023010"/>
    </source>
</evidence>
<dbReference type="EMBL" id="CAJOAY010002916">
    <property type="protein sequence ID" value="CAF3988957.1"/>
    <property type="molecule type" value="Genomic_DNA"/>
</dbReference>
<name>A0A819N4Z9_9BILA</name>
<dbReference type="PROSITE" id="PS51196">
    <property type="entry name" value="SECA_MOTOR_DEAD"/>
    <property type="match status" value="1"/>
</dbReference>
<dbReference type="SUPFAM" id="SSF52540">
    <property type="entry name" value="P-loop containing nucleoside triphosphate hydrolases"/>
    <property type="match status" value="3"/>
</dbReference>
<feature type="domain" description="SecA family profile" evidence="4">
    <location>
        <begin position="1782"/>
        <end position="2398"/>
    </location>
</feature>
<dbReference type="InterPro" id="IPR014018">
    <property type="entry name" value="SecA_motor_DEAD"/>
</dbReference>
<keyword evidence="1" id="KW-0653">Protein transport</keyword>
<dbReference type="GO" id="GO:0006605">
    <property type="term" value="P:protein targeting"/>
    <property type="evidence" value="ECO:0007669"/>
    <property type="project" value="InterPro"/>
</dbReference>
<dbReference type="GO" id="GO:0016020">
    <property type="term" value="C:membrane"/>
    <property type="evidence" value="ECO:0007669"/>
    <property type="project" value="InterPro"/>
</dbReference>
<accession>A0A819N4Z9</accession>
<dbReference type="Pfam" id="PF07517">
    <property type="entry name" value="SecA_DEAD"/>
    <property type="match status" value="1"/>
</dbReference>
<organism evidence="5 6">
    <name type="scientific">Adineta steineri</name>
    <dbReference type="NCBI Taxonomy" id="433720"/>
    <lineage>
        <taxon>Eukaryota</taxon>
        <taxon>Metazoa</taxon>
        <taxon>Spiralia</taxon>
        <taxon>Gnathifera</taxon>
        <taxon>Rotifera</taxon>
        <taxon>Eurotatoria</taxon>
        <taxon>Bdelloidea</taxon>
        <taxon>Adinetida</taxon>
        <taxon>Adinetidae</taxon>
        <taxon>Adineta</taxon>
    </lineage>
</organism>
<dbReference type="Gene3D" id="3.40.50.410">
    <property type="entry name" value="von Willebrand factor, type A domain"/>
    <property type="match status" value="1"/>
</dbReference>
<gene>
    <name evidence="5" type="ORF">OKA104_LOCUS29097</name>
</gene>
<evidence type="ECO:0000259" key="4">
    <source>
        <dbReference type="PROSITE" id="PS51196"/>
    </source>
</evidence>
<keyword evidence="2" id="KW-0811">Translocation</keyword>
<dbReference type="InterPro" id="IPR027417">
    <property type="entry name" value="P-loop_NTPase"/>
</dbReference>
<evidence type="ECO:0000256" key="1">
    <source>
        <dbReference type="ARBA" id="ARBA00022927"/>
    </source>
</evidence>
<protein>
    <recommendedName>
        <fullName evidence="4">SecA family profile domain-containing protein</fullName>
    </recommendedName>
</protein>
<proteinExistence type="predicted"/>
<keyword evidence="1" id="KW-0813">Transport</keyword>
<sequence>MFKNLKVILSLANTDTVADFDNSTEEHVNIQRDLDTKLKKLEGQKFPQGFSKPTYVLKAVDANEHSQWETQLQQESKENTGKRIILIPYYLGNSHWVGIIIQFKGTHAIQEIEFIDPVSNSSFVHENIQQKFNDLYPRVTLPSKTLQTHNDPTQSNRLTIENLLKRVEELQLMDVQTEIIDNQKTYTSLSEVNTSNVCHSKQAVSIEKESAIYVSASNSLFLSSQTEQQKEQNEILEKSSFFDRENIFPVASSNQTAGEKSTVTPSPTIRNDDYSQVKSCESIEKQLQDAFHEFEISNEKELEEEILKTQREIQECNNQGRGKVAGERQNYLLKLKEIQALVSKIIELQPLSPSPSKPLIEELKVRLSSGLSEHELKDEKALKEEIMKMRQEIQEAESLGRQKTAEKIREPLTQLEKLQDLVDQIAAKQRCTSTTTASRSNKDIRGKYQRSELEVCIQLIEKVDDAAKLIKGKEIILLVGGTGAGKSTTIHFLGGSKFKKIKVNGLNHIHPYEVKNTDLQKITTSPFARSETRYITPVRVNPGDVSGYTGDGFVLCDSPGFEDTNGAEVDIANGVGITKAIKGCKSVKLVILISAMSIGDRQGGVKNLARTLIGLIPGIKDHIRAVAYIFTKFSLEEKDTIHHLLKDAEQRMDEADKSDISYMLLFKDLVRKTRRNVRIIDPLEGDPLDMIDDFDDFQVINHPDEVFKFSITDKSKATVQEQIRKDQLSIMSATERSDFLFVKYKMDLLKRLYDALDQEYIKQIYDDCVENIVRHLTEEYKGATSVISRGLINERILSNEDIRYYETCINHATLAEDLRESHLKQKVVHSSAFIQYLSQQMDDMFIELHDKEINNSLIKGSLDKMKLVLNSFPRINPEKYNSTCQALAEKIKSVTTSFKTSVLSNKFDESASSITKLHEALNVLHDHLDRAYMQEEYNRMKEYFLKHIDTSVKNLTRVFDHEKLLKDDINSLNSCVSMLEGAMKTYALHPHISKKEIEKIYENLLSKILNYFQGIVQKIDAEFKNKNAFYTLRQFLEELDSIRTISVIEIKTNQFHYSIVEKIVRYLRDAKLDAEDLLKIVFQRDGKVNYDKLTKCLLNLKNAEWIEKYRSGEYSYIIKDVEERLIEHITEMKVTVMQVPLNLDNYDKIDSVHKIVSDIKEMKPLEKFLPDINQHIVDVNSWFEKEINGVCIIIKASFNTEEWKKEEEKNLDFKKVEKALQYFDACKRNCISLHNDFLCVPSDLEGFVKYHSDFVQKEMESCFENMRNFQIEGKENTEQCQKERRENLFEKARILSKRLIEVSEIKTEYCRIFACYTNQRILEQWEQRLNDYHSELTNEIEMLSATNQNLTLNNKLLTVNALRALDVPPGKTKFTNLYFLYQNKILVTTNDAVGKVLDAIKTYDYARVARGMGSLKIAGNGGEYFFEEAKQALTRSLDDFIGEIKTQAIMIGNNLEPEKIKSIVTNLKRIREAKQFISQYLDKPDELEKCIEDVKSTLETRLKRVLDGVNTLINVNSFYEAEQKIESIFFVRDLLDQYCTPALFAELEKASERQKGVVLNEIVPKYEKMDISRYMLNPPTDIFEKFGAAKNANSVYSQALEKIKETILTKFREELDLARNEEPPNPNSSHIRRFESAVKYLPEAMKNDLEVALTHCKADIDLKIDDNAKNLRNVISNEDPKAIKVVLQPNRNSQTIDPLRKEGRELILKQVQDKVNKIDQYFQQDNVNEALAYVKIVFDYHNELGSIITDIRQPYLTVRSQTKNKFEAGDFIAINKLKKRCIEFFGARRKSNNSGNSSNVVHVEPDADESDGIYTKLIENYLKINIDFQKLISETKLIAGDIKQTPDNIQWDAYVRDRIPKLIAHIFALWTLQNASSYFDVEDVVDRKNYLLQPHAAQVVSIFRMLGVGDENEKLKNNLVQIGTGEGKSITLGVTASVLALLGFDVRCACYSPYLSQRDYNGFLPVFDALGVTQYIRYGTFNKLCEDMINQNGDIRQIVEQVISTNSFNTAQSTHRTERAKILLIDEVDVFFSQDFYGNLYTPSASLREPTITSLINYIWAQRESKLNLSKVTTTPEYKACCNKFPDWEPLILEAVKDLIYDVNSFESHDYICNNDMIGYKEQDNIVYNVAYGYKTLFAYYCEHVKQQITQKSLEERISMRIKCGSFSYAEIPLQFKYIMGVTGTLETLSDPEKRIIKNVYKIEKNTIAPSVFGANNLIFRMRDDIRIENNDDYFNAIKREIDDRLVGRSVEKRAILVFFESKQKLEKFFNSRALETMNGSLQILTEEASSEEKETKIKRATRSGQVTLFTRTFGRGTDFICYDQNVSANGGAHVIQTFLSEECSEEKQIKGRTARQGDNGSYSMILFDRDLEKFHIQRENIDDVVQGKGISVLKSDKTVSTTVYETLYQLLDDKRTALFKTQYEANMAFVQQAKEKHEVTRQFLLSLNYGDLNFAKTFLVKENKGAFIIAQQSRTICLMDATGSMTHLLHKCKTTVGMMFDRITMILKENNISEDSFQIQFVVYRNYNSEKDKILQSSPWETKPDNLRAFMNAINVEGGWGNEAVEIGLWHANTENERENITQVILIGDAPPNTKTEVDQKRDNYGDAYWKNTKFAEATYYEDELKKLISKQIPVHAFYVAKQAEASFKKIAKETGGRCHLLDINSQAGANMLTDLVTEVILKNVGGEAKGNTLVDAYRKKFGKSYN</sequence>
<dbReference type="Proteomes" id="UP000663881">
    <property type="component" value="Unassembled WGS sequence"/>
</dbReference>
<evidence type="ECO:0000313" key="6">
    <source>
        <dbReference type="Proteomes" id="UP000663881"/>
    </source>
</evidence>
<dbReference type="GO" id="GO:0017038">
    <property type="term" value="P:protein import"/>
    <property type="evidence" value="ECO:0007669"/>
    <property type="project" value="InterPro"/>
</dbReference>
<dbReference type="Gene3D" id="3.40.50.300">
    <property type="entry name" value="P-loop containing nucleotide triphosphate hydrolases"/>
    <property type="match status" value="3"/>
</dbReference>
<dbReference type="InterPro" id="IPR000185">
    <property type="entry name" value="SecA"/>
</dbReference>
<dbReference type="GO" id="GO:0006886">
    <property type="term" value="P:intracellular protein transport"/>
    <property type="evidence" value="ECO:0007669"/>
    <property type="project" value="InterPro"/>
</dbReference>
<feature type="coiled-coil region" evidence="3">
    <location>
        <begin position="376"/>
        <end position="406"/>
    </location>
</feature>
<keyword evidence="3" id="KW-0175">Coiled coil</keyword>
<feature type="coiled-coil region" evidence="3">
    <location>
        <begin position="1322"/>
        <end position="1353"/>
    </location>
</feature>